<proteinExistence type="predicted"/>
<evidence type="ECO:0000313" key="2">
    <source>
        <dbReference type="EMBL" id="KAA6333526.1"/>
    </source>
</evidence>
<evidence type="ECO:0000259" key="1">
    <source>
        <dbReference type="Pfam" id="PF19975"/>
    </source>
</evidence>
<sequence length="278" mass="31535">MEHNNNILIIGGPNSGKTHFGGQLYLRFRSDECTYKIATPPEDLTVFQEVVDCLSDGRSASRSNVELRKNLSLKIIDSKNVAVSVSFPDYGGEQIKQIVDNRGVNELWQHQIENSDKWILFIRLNDIPEIEDIVNRPLPEKVSIKDERKSPLKISDNAFYIELLQMLLYAKKVSNKQNVTIPRLMIALSCWDLLNAGGAIPQEILKTKLPMFYEFVTNSWDKSNLYIVGLSSTEKTLHNEKSDDDYLNSSPENFGYAILPDGTKEKDLTLLISKIIGQ</sequence>
<comment type="caution">
    <text evidence="2">The sequence shown here is derived from an EMBL/GenBank/DDBJ whole genome shotgun (WGS) entry which is preliminary data.</text>
</comment>
<protein>
    <recommendedName>
        <fullName evidence="1">Double-GTPase 1 domain-containing protein</fullName>
    </recommendedName>
</protein>
<dbReference type="EMBL" id="SNRY01001103">
    <property type="protein sequence ID" value="KAA6333526.1"/>
    <property type="molecule type" value="Genomic_DNA"/>
</dbReference>
<gene>
    <name evidence="2" type="ORF">EZS27_018073</name>
</gene>
<organism evidence="2">
    <name type="scientific">termite gut metagenome</name>
    <dbReference type="NCBI Taxonomy" id="433724"/>
    <lineage>
        <taxon>unclassified sequences</taxon>
        <taxon>metagenomes</taxon>
        <taxon>organismal metagenomes</taxon>
    </lineage>
</organism>
<dbReference type="AlphaFoldDB" id="A0A5J4RHB3"/>
<dbReference type="InterPro" id="IPR045530">
    <property type="entry name" value="DO-GTPase1"/>
</dbReference>
<reference evidence="2" key="1">
    <citation type="submission" date="2019-03" db="EMBL/GenBank/DDBJ databases">
        <title>Single cell metagenomics reveals metabolic interactions within the superorganism composed of flagellate Streblomastix strix and complex community of Bacteroidetes bacteria on its surface.</title>
        <authorList>
            <person name="Treitli S.C."/>
            <person name="Kolisko M."/>
            <person name="Husnik F."/>
            <person name="Keeling P."/>
            <person name="Hampl V."/>
        </authorList>
    </citation>
    <scope>NUCLEOTIDE SEQUENCE</scope>
    <source>
        <strain evidence="2">STM</strain>
    </source>
</reference>
<dbReference type="Pfam" id="PF19975">
    <property type="entry name" value="DO-GTPase1"/>
    <property type="match status" value="1"/>
</dbReference>
<name>A0A5J4RHB3_9ZZZZ</name>
<accession>A0A5J4RHB3</accession>
<feature type="domain" description="Double-GTPase 1" evidence="1">
    <location>
        <begin position="8"/>
        <end position="274"/>
    </location>
</feature>